<dbReference type="InterPro" id="IPR058329">
    <property type="entry name" value="Arp1_N"/>
</dbReference>
<evidence type="ECO:0000259" key="1">
    <source>
        <dbReference type="Pfam" id="PF26053"/>
    </source>
</evidence>
<evidence type="ECO:0000313" key="3">
    <source>
        <dbReference type="Proteomes" id="UP000214365"/>
    </source>
</evidence>
<dbReference type="AlphaFoldDB" id="A0A225ABM3"/>
<gene>
    <name evidence="2" type="ORF">UA08_06264</name>
</gene>
<accession>A0A225ABM3</accession>
<name>A0A225ABM3_TALAT</name>
<dbReference type="OrthoDB" id="5423360at2759"/>
<dbReference type="Proteomes" id="UP000214365">
    <property type="component" value="Unassembled WGS sequence"/>
</dbReference>
<feature type="domain" description="Scytalone dehydratase-like protein Arp1 N-terminal" evidence="1">
    <location>
        <begin position="50"/>
        <end position="134"/>
    </location>
</feature>
<dbReference type="STRING" id="1441469.A0A225ABM3"/>
<dbReference type="GeneID" id="31006020"/>
<keyword evidence="3" id="KW-1185">Reference proteome</keyword>
<sequence>MSDAVGQAVSPHSRHLPCILRDGQVGQQTVPLWATPYRVPYQQRGFFVSPTSKVTSDILTKVHAELARDDVWNPGFLQHGIFTSVTRHSIYLTETAHQVISSWGSQIITVDKQAFLELPSGPYLCNAGRLHEVSRLYLDTPEGFMTATIQSSYDQFLYDTLNVSVFADEYSAAIRQSFDPHDSPELPLVDSIALENRSIDFVIGTENWAASTLPNATPTPAFASGRPLFEHAPSVKTMRR</sequence>
<dbReference type="RefSeq" id="XP_020118513.1">
    <property type="nucleotide sequence ID" value="XM_020268568.1"/>
</dbReference>
<protein>
    <recommendedName>
        <fullName evidence="1">Scytalone dehydratase-like protein Arp1 N-terminal domain-containing protein</fullName>
    </recommendedName>
</protein>
<organism evidence="2 3">
    <name type="scientific">Talaromyces atroroseus</name>
    <dbReference type="NCBI Taxonomy" id="1441469"/>
    <lineage>
        <taxon>Eukaryota</taxon>
        <taxon>Fungi</taxon>
        <taxon>Dikarya</taxon>
        <taxon>Ascomycota</taxon>
        <taxon>Pezizomycotina</taxon>
        <taxon>Eurotiomycetes</taxon>
        <taxon>Eurotiomycetidae</taxon>
        <taxon>Eurotiales</taxon>
        <taxon>Trichocomaceae</taxon>
        <taxon>Talaromyces</taxon>
        <taxon>Talaromyces sect. Trachyspermi</taxon>
    </lineage>
</organism>
<comment type="caution">
    <text evidence="2">The sequence shown here is derived from an EMBL/GenBank/DDBJ whole genome shotgun (WGS) entry which is preliminary data.</text>
</comment>
<dbReference type="EMBL" id="LFMY01000009">
    <property type="protein sequence ID" value="OKL58392.1"/>
    <property type="molecule type" value="Genomic_DNA"/>
</dbReference>
<dbReference type="Pfam" id="PF26053">
    <property type="entry name" value="DUF8016"/>
    <property type="match status" value="1"/>
</dbReference>
<proteinExistence type="predicted"/>
<reference evidence="2 3" key="1">
    <citation type="submission" date="2015-06" db="EMBL/GenBank/DDBJ databases">
        <title>Talaromyces atroroseus IBT 11181 draft genome.</title>
        <authorList>
            <person name="Rasmussen K.B."/>
            <person name="Rasmussen S."/>
            <person name="Petersen B."/>
            <person name="Sicheritz-Ponten T."/>
            <person name="Mortensen U.H."/>
            <person name="Thrane U."/>
        </authorList>
    </citation>
    <scope>NUCLEOTIDE SEQUENCE [LARGE SCALE GENOMIC DNA]</scope>
    <source>
        <strain evidence="2 3">IBT 11181</strain>
    </source>
</reference>
<evidence type="ECO:0000313" key="2">
    <source>
        <dbReference type="EMBL" id="OKL58392.1"/>
    </source>
</evidence>